<dbReference type="RefSeq" id="WP_077847636.1">
    <property type="nucleotide sequence ID" value="NZ_LZZM01000159.1"/>
</dbReference>
<dbReference type="STRING" id="29367.CLPUN_25100"/>
<accession>A0A1S8TH75</accession>
<dbReference type="PROSITE" id="PS00092">
    <property type="entry name" value="N6_MTASE"/>
    <property type="match status" value="1"/>
</dbReference>
<gene>
    <name evidence="10" type="ORF">CLPUN_25100</name>
</gene>
<evidence type="ECO:0000259" key="8">
    <source>
        <dbReference type="Pfam" id="PF02384"/>
    </source>
</evidence>
<reference evidence="10 11" key="1">
    <citation type="submission" date="2016-05" db="EMBL/GenBank/DDBJ databases">
        <title>Microbial solvent formation.</title>
        <authorList>
            <person name="Poehlein A."/>
            <person name="Montoya Solano J.D."/>
            <person name="Flitsch S."/>
            <person name="Krabben P."/>
            <person name="Duerre P."/>
            <person name="Daniel R."/>
        </authorList>
    </citation>
    <scope>NUCLEOTIDE SEQUENCE [LARGE SCALE GENOMIC DNA]</scope>
    <source>
        <strain evidence="10 11">DSM 2619</strain>
    </source>
</reference>
<dbReference type="InterPro" id="IPR002052">
    <property type="entry name" value="DNA_methylase_N6_adenine_CS"/>
</dbReference>
<dbReference type="PANTHER" id="PTHR42933">
    <property type="entry name" value="SLR6095 PROTEIN"/>
    <property type="match status" value="1"/>
</dbReference>
<dbReference type="Proteomes" id="UP000190890">
    <property type="component" value="Unassembled WGS sequence"/>
</dbReference>
<comment type="catalytic activity">
    <reaction evidence="7">
        <text>a 2'-deoxyadenosine in DNA + S-adenosyl-L-methionine = an N(6)-methyl-2'-deoxyadenosine in DNA + S-adenosyl-L-homocysteine + H(+)</text>
        <dbReference type="Rhea" id="RHEA:15197"/>
        <dbReference type="Rhea" id="RHEA-COMP:12418"/>
        <dbReference type="Rhea" id="RHEA-COMP:12419"/>
        <dbReference type="ChEBI" id="CHEBI:15378"/>
        <dbReference type="ChEBI" id="CHEBI:57856"/>
        <dbReference type="ChEBI" id="CHEBI:59789"/>
        <dbReference type="ChEBI" id="CHEBI:90615"/>
        <dbReference type="ChEBI" id="CHEBI:90616"/>
        <dbReference type="EC" id="2.1.1.72"/>
    </reaction>
</comment>
<evidence type="ECO:0000256" key="1">
    <source>
        <dbReference type="ARBA" id="ARBA00006594"/>
    </source>
</evidence>
<keyword evidence="6" id="KW-0680">Restriction system</keyword>
<dbReference type="GO" id="GO:0032259">
    <property type="term" value="P:methylation"/>
    <property type="evidence" value="ECO:0007669"/>
    <property type="project" value="UniProtKB-KW"/>
</dbReference>
<evidence type="ECO:0000256" key="2">
    <source>
        <dbReference type="ARBA" id="ARBA00011900"/>
    </source>
</evidence>
<dbReference type="Gene3D" id="1.20.1260.30">
    <property type="match status" value="1"/>
</dbReference>
<evidence type="ECO:0000256" key="6">
    <source>
        <dbReference type="ARBA" id="ARBA00022747"/>
    </source>
</evidence>
<evidence type="ECO:0000256" key="5">
    <source>
        <dbReference type="ARBA" id="ARBA00022691"/>
    </source>
</evidence>
<sequence length="479" mass="55080">MSITNVIKGVQDIMRQDAGVDGDAQRISQLVWMIFLKVFDAKEEEWELEYDDYEPIIPEDLRWRNWAANDEGITGDELLDFVNNKLFKGLKEMELDENSDNKAFLVKSIFEDSYNYMKSGALIRQVANKLNEIDFTAGEDRHLFNDFYENILKDLQSAGNSGEFYTPRPVTKFIIEILNPQLGEKVADFACGTGGFLTCAIEHMKNQQTKVEDLKVLGESIIGVEKKPLPHLLATTNLILHDIDVPQIKHDNSLMKNVRDLKSSEFIDVIAMNPPFGGIEEDTVLTNFPSQFQTKETADLFMTLIMYRLSEKGRAGVVLPDGFLFGEGVKTKIKERLLNEFNLHTIVRMPNGVFAPYTGINTNLLFFEKGKPTEEVWFFEHPLPEGYKNYTKTKPIRSEEFELEKAWWENREESENAWKVSVEDIKNRNYNLDFKNPNKVEEDLGDPFALLEKYNKAKEDVEDIQNKLIEELSKILGGN</sequence>
<dbReference type="EMBL" id="LZZM01000159">
    <property type="protein sequence ID" value="OOM76984.1"/>
    <property type="molecule type" value="Genomic_DNA"/>
</dbReference>
<keyword evidence="4 10" id="KW-0808">Transferase</keyword>
<feature type="domain" description="DNA methylase adenine-specific" evidence="8">
    <location>
        <begin position="140"/>
        <end position="441"/>
    </location>
</feature>
<dbReference type="PANTHER" id="PTHR42933:SF4">
    <property type="entry name" value="TYPE I RESTRICTION ENZYME ECOKI METHYLASE SUBUNIT"/>
    <property type="match status" value="1"/>
</dbReference>
<organism evidence="10 11">
    <name type="scientific">Clostridium puniceum</name>
    <dbReference type="NCBI Taxonomy" id="29367"/>
    <lineage>
        <taxon>Bacteria</taxon>
        <taxon>Bacillati</taxon>
        <taxon>Bacillota</taxon>
        <taxon>Clostridia</taxon>
        <taxon>Eubacteriales</taxon>
        <taxon>Clostridiaceae</taxon>
        <taxon>Clostridium</taxon>
    </lineage>
</organism>
<dbReference type="SUPFAM" id="SSF53335">
    <property type="entry name" value="S-adenosyl-L-methionine-dependent methyltransferases"/>
    <property type="match status" value="1"/>
</dbReference>
<dbReference type="InterPro" id="IPR051537">
    <property type="entry name" value="DNA_Adenine_Mtase"/>
</dbReference>
<dbReference type="Gene3D" id="3.40.50.150">
    <property type="entry name" value="Vaccinia Virus protein VP39"/>
    <property type="match status" value="1"/>
</dbReference>
<evidence type="ECO:0000313" key="10">
    <source>
        <dbReference type="EMBL" id="OOM76984.1"/>
    </source>
</evidence>
<dbReference type="InterPro" id="IPR003356">
    <property type="entry name" value="DNA_methylase_A-5"/>
</dbReference>
<dbReference type="InterPro" id="IPR022749">
    <property type="entry name" value="D12N6_MeTrfase_N"/>
</dbReference>
<dbReference type="Pfam" id="PF12161">
    <property type="entry name" value="HsdM_N"/>
    <property type="match status" value="1"/>
</dbReference>
<dbReference type="EC" id="2.1.1.72" evidence="2"/>
<comment type="similarity">
    <text evidence="1">Belongs to the N(4)/N(6)-methyltransferase family.</text>
</comment>
<dbReference type="Pfam" id="PF02384">
    <property type="entry name" value="N6_Mtase"/>
    <property type="match status" value="1"/>
</dbReference>
<dbReference type="PRINTS" id="PR00507">
    <property type="entry name" value="N12N6MTFRASE"/>
</dbReference>
<proteinExistence type="inferred from homology"/>
<evidence type="ECO:0000256" key="7">
    <source>
        <dbReference type="ARBA" id="ARBA00047942"/>
    </source>
</evidence>
<dbReference type="GO" id="GO:0003677">
    <property type="term" value="F:DNA binding"/>
    <property type="evidence" value="ECO:0007669"/>
    <property type="project" value="InterPro"/>
</dbReference>
<dbReference type="GO" id="GO:0009007">
    <property type="term" value="F:site-specific DNA-methyltransferase (adenine-specific) activity"/>
    <property type="evidence" value="ECO:0007669"/>
    <property type="project" value="UniProtKB-EC"/>
</dbReference>
<evidence type="ECO:0000256" key="4">
    <source>
        <dbReference type="ARBA" id="ARBA00022679"/>
    </source>
</evidence>
<comment type="caution">
    <text evidence="10">The sequence shown here is derived from an EMBL/GenBank/DDBJ whole genome shotgun (WGS) entry which is preliminary data.</text>
</comment>
<dbReference type="InterPro" id="IPR029063">
    <property type="entry name" value="SAM-dependent_MTases_sf"/>
</dbReference>
<feature type="domain" description="N6 adenine-specific DNA methyltransferase N-terminal" evidence="9">
    <location>
        <begin position="4"/>
        <end position="129"/>
    </location>
</feature>
<keyword evidence="3 10" id="KW-0489">Methyltransferase</keyword>
<protein>
    <recommendedName>
        <fullName evidence="2">site-specific DNA-methyltransferase (adenine-specific)</fullName>
        <ecNumber evidence="2">2.1.1.72</ecNumber>
    </recommendedName>
</protein>
<dbReference type="GO" id="GO:0009307">
    <property type="term" value="P:DNA restriction-modification system"/>
    <property type="evidence" value="ECO:0007669"/>
    <property type="project" value="UniProtKB-KW"/>
</dbReference>
<evidence type="ECO:0000256" key="3">
    <source>
        <dbReference type="ARBA" id="ARBA00022603"/>
    </source>
</evidence>
<dbReference type="OrthoDB" id="9814572at2"/>
<keyword evidence="5" id="KW-0949">S-adenosyl-L-methionine</keyword>
<evidence type="ECO:0000259" key="9">
    <source>
        <dbReference type="Pfam" id="PF12161"/>
    </source>
</evidence>
<name>A0A1S8TH75_9CLOT</name>
<dbReference type="GO" id="GO:0008170">
    <property type="term" value="F:N-methyltransferase activity"/>
    <property type="evidence" value="ECO:0007669"/>
    <property type="project" value="InterPro"/>
</dbReference>
<keyword evidence="11" id="KW-1185">Reference proteome</keyword>
<evidence type="ECO:0000313" key="11">
    <source>
        <dbReference type="Proteomes" id="UP000190890"/>
    </source>
</evidence>
<dbReference type="AlphaFoldDB" id="A0A1S8TH75"/>
<dbReference type="InterPro" id="IPR038333">
    <property type="entry name" value="T1MK-like_N_sf"/>
</dbReference>